<name>A0ACC0Z9D8_9ROSI</name>
<evidence type="ECO:0000313" key="2">
    <source>
        <dbReference type="Proteomes" id="UP001163603"/>
    </source>
</evidence>
<evidence type="ECO:0000313" key="1">
    <source>
        <dbReference type="EMBL" id="KAJ0046483.1"/>
    </source>
</evidence>
<keyword evidence="2" id="KW-1185">Reference proteome</keyword>
<gene>
    <name evidence="1" type="ORF">Pint_04820</name>
</gene>
<dbReference type="EMBL" id="CM047738">
    <property type="protein sequence ID" value="KAJ0046483.1"/>
    <property type="molecule type" value="Genomic_DNA"/>
</dbReference>
<protein>
    <submittedName>
        <fullName evidence="1">Uncharacterized protein</fullName>
    </submittedName>
</protein>
<dbReference type="Proteomes" id="UP001163603">
    <property type="component" value="Chromosome 3"/>
</dbReference>
<comment type="caution">
    <text evidence="1">The sequence shown here is derived from an EMBL/GenBank/DDBJ whole genome shotgun (WGS) entry which is preliminary data.</text>
</comment>
<organism evidence="1 2">
    <name type="scientific">Pistacia integerrima</name>
    <dbReference type="NCBI Taxonomy" id="434235"/>
    <lineage>
        <taxon>Eukaryota</taxon>
        <taxon>Viridiplantae</taxon>
        <taxon>Streptophyta</taxon>
        <taxon>Embryophyta</taxon>
        <taxon>Tracheophyta</taxon>
        <taxon>Spermatophyta</taxon>
        <taxon>Magnoliopsida</taxon>
        <taxon>eudicotyledons</taxon>
        <taxon>Gunneridae</taxon>
        <taxon>Pentapetalae</taxon>
        <taxon>rosids</taxon>
        <taxon>malvids</taxon>
        <taxon>Sapindales</taxon>
        <taxon>Anacardiaceae</taxon>
        <taxon>Pistacia</taxon>
    </lineage>
</organism>
<proteinExistence type="predicted"/>
<reference evidence="2" key="1">
    <citation type="journal article" date="2023" name="G3 (Bethesda)">
        <title>Genome assembly and association tests identify interacting loci associated with vigor, precocity, and sex in interspecific pistachio rootstocks.</title>
        <authorList>
            <person name="Palmer W."/>
            <person name="Jacygrad E."/>
            <person name="Sagayaradj S."/>
            <person name="Cavanaugh K."/>
            <person name="Han R."/>
            <person name="Bertier L."/>
            <person name="Beede B."/>
            <person name="Kafkas S."/>
            <person name="Golino D."/>
            <person name="Preece J."/>
            <person name="Michelmore R."/>
        </authorList>
    </citation>
    <scope>NUCLEOTIDE SEQUENCE [LARGE SCALE GENOMIC DNA]</scope>
</reference>
<accession>A0ACC0Z9D8</accession>
<sequence>MKLSKNDGGLGFRDLELFNLAMLAKQGWRLLHYPNSLATKVLSAKYYPDGNFLEAKVKRSSSFIWRSVMAARSVLESGLMWRIGDGSKVRIWQDKWLPSTSSFKIQSQCLGMDLEAKVVTLIDPQTKSWKLDLLKNLFSKSKVNIICRIPISLFNKPDKIVWRCSQNGLFLVKSAYHLQVESQISSRGQSSSATNDNQKWKKLWKLPITNAEKLFLWKACQDILPTKCSLVKKRVIEEPFCTFCRLEEEDVLHALWGCVAAKDIWSGCSLIFQKMNNNFTDFRELVMVLLSKLEEKFLAEFGVVVSKIWQRRNELTFKHYLSTPSQLIHHATQELDILNSLIQPKTSPNAHPLNSDPSSPRWQPPPEDIFKVNWDASVRKENGTIGVGIAIRDWQGRFLATMRMKKTMMPDAHVAESFATLQAVILATDIGINQIILEGDALQVVNDLLRDEENWGQAGLISMDTKLSLKKFQIVLDP</sequence>